<evidence type="ECO:0000313" key="1">
    <source>
        <dbReference type="EMBL" id="KKN85793.1"/>
    </source>
</evidence>
<proteinExistence type="predicted"/>
<reference evidence="1" key="1">
    <citation type="journal article" date="2015" name="Nature">
        <title>Complex archaea that bridge the gap between prokaryotes and eukaryotes.</title>
        <authorList>
            <person name="Spang A."/>
            <person name="Saw J.H."/>
            <person name="Jorgensen S.L."/>
            <person name="Zaremba-Niedzwiedzka K."/>
            <person name="Martijn J."/>
            <person name="Lind A.E."/>
            <person name="van Eijk R."/>
            <person name="Schleper C."/>
            <person name="Guy L."/>
            <person name="Ettema T.J."/>
        </authorList>
    </citation>
    <scope>NUCLEOTIDE SEQUENCE</scope>
</reference>
<protein>
    <submittedName>
        <fullName evidence="1">Uncharacterized protein</fullName>
    </submittedName>
</protein>
<dbReference type="AlphaFoldDB" id="A0A0F9X2W1"/>
<organism evidence="1">
    <name type="scientific">marine sediment metagenome</name>
    <dbReference type="NCBI Taxonomy" id="412755"/>
    <lineage>
        <taxon>unclassified sequences</taxon>
        <taxon>metagenomes</taxon>
        <taxon>ecological metagenomes</taxon>
    </lineage>
</organism>
<name>A0A0F9X2W1_9ZZZZ</name>
<gene>
    <name evidence="1" type="ORF">LCGC14_0276000</name>
</gene>
<sequence length="91" mass="10746">MTEEFVSYACYFRLTRKHKWRRQMTGHGPDVNELEEQCRRLLPAYHAEGKTASYAIVIADRPMTLPNTLWNDQLMDILETQRRIIHVPDTA</sequence>
<accession>A0A0F9X2W1</accession>
<comment type="caution">
    <text evidence="1">The sequence shown here is derived from an EMBL/GenBank/DDBJ whole genome shotgun (WGS) entry which is preliminary data.</text>
</comment>
<dbReference type="EMBL" id="LAZR01000155">
    <property type="protein sequence ID" value="KKN85793.1"/>
    <property type="molecule type" value="Genomic_DNA"/>
</dbReference>